<evidence type="ECO:0000313" key="10">
    <source>
        <dbReference type="EMBL" id="GAO97589.1"/>
    </source>
</evidence>
<comment type="subunit">
    <text evidence="3 8">Homodimer.</text>
</comment>
<sequence length="228" mass="25934">MVSNHIVKSYDEDLKYLSHQISMMGELAIAQLNNAIKAFLDRDSAFALKVIDKDPTIDQIEHDIDAFAIRMIALRQPVAKDLRNIISALKVSNHLERIADYATNIARRSLSIAELPKIPSIDGLPRMTEMAASMINDVVFAYIKGDDKQALKVWRRDQELDEKYIDYLHSLLAHMAEDPHNMNVYTQLLFVAKNIERIGDHTTNIAEMVYYLVRGIPFAEPRPKGDLG</sequence>
<dbReference type="OrthoDB" id="9814256at2"/>
<keyword evidence="5 8" id="KW-0963">Cytoplasm</keyword>
<dbReference type="InterPro" id="IPR038078">
    <property type="entry name" value="PhoU-like_sf"/>
</dbReference>
<dbReference type="GO" id="GO:0006817">
    <property type="term" value="P:phosphate ion transport"/>
    <property type="evidence" value="ECO:0007669"/>
    <property type="project" value="UniProtKB-KW"/>
</dbReference>
<protein>
    <recommendedName>
        <fullName evidence="8">Phosphate-specific transport system accessory protein PhoU</fullName>
    </recommendedName>
</protein>
<evidence type="ECO:0000256" key="3">
    <source>
        <dbReference type="ARBA" id="ARBA00011738"/>
    </source>
</evidence>
<evidence type="ECO:0000313" key="11">
    <source>
        <dbReference type="Proteomes" id="UP000036771"/>
    </source>
</evidence>
<keyword evidence="11" id="KW-1185">Reference proteome</keyword>
<dbReference type="GO" id="GO:0045936">
    <property type="term" value="P:negative regulation of phosphate metabolic process"/>
    <property type="evidence" value="ECO:0007669"/>
    <property type="project" value="InterPro"/>
</dbReference>
<comment type="function">
    <text evidence="7 8">Plays a role in the regulation of phosphate uptake.</text>
</comment>
<dbReference type="FunFam" id="1.20.58.220:FF:000004">
    <property type="entry name" value="Phosphate-specific transport system accessory protein PhoU"/>
    <property type="match status" value="1"/>
</dbReference>
<evidence type="ECO:0000256" key="4">
    <source>
        <dbReference type="ARBA" id="ARBA00022448"/>
    </source>
</evidence>
<dbReference type="STRING" id="1629334.Cva_00225"/>
<name>A0A0K8MCI1_9PROT</name>
<dbReference type="EMBL" id="BBVC01000011">
    <property type="protein sequence ID" value="GAO97589.1"/>
    <property type="molecule type" value="Genomic_DNA"/>
</dbReference>
<dbReference type="SUPFAM" id="SSF109755">
    <property type="entry name" value="PhoU-like"/>
    <property type="match status" value="1"/>
</dbReference>
<dbReference type="NCBIfam" id="TIGR02135">
    <property type="entry name" value="phoU_full"/>
    <property type="match status" value="1"/>
</dbReference>
<evidence type="ECO:0000256" key="8">
    <source>
        <dbReference type="PIRNR" id="PIRNR003107"/>
    </source>
</evidence>
<dbReference type="Gene3D" id="1.20.58.220">
    <property type="entry name" value="Phosphate transport system protein phou homolog 2, domain 2"/>
    <property type="match status" value="1"/>
</dbReference>
<dbReference type="AlphaFoldDB" id="A0A0K8MCI1"/>
<dbReference type="InterPro" id="IPR026022">
    <property type="entry name" value="PhoU_dom"/>
</dbReference>
<dbReference type="PANTHER" id="PTHR42930">
    <property type="entry name" value="PHOSPHATE-SPECIFIC TRANSPORT SYSTEM ACCESSORY PROTEIN PHOU"/>
    <property type="match status" value="1"/>
</dbReference>
<keyword evidence="6 8" id="KW-0592">Phosphate transport</keyword>
<comment type="similarity">
    <text evidence="2 8">Belongs to the PhoU family.</text>
</comment>
<dbReference type="Pfam" id="PF01895">
    <property type="entry name" value="PhoU"/>
    <property type="match status" value="2"/>
</dbReference>
<dbReference type="PANTHER" id="PTHR42930:SF3">
    <property type="entry name" value="PHOSPHATE-SPECIFIC TRANSPORT SYSTEM ACCESSORY PROTEIN PHOU"/>
    <property type="match status" value="1"/>
</dbReference>
<feature type="domain" description="PhoU" evidence="9">
    <location>
        <begin position="125"/>
        <end position="209"/>
    </location>
</feature>
<accession>A0A0K8MCI1</accession>
<dbReference type="GO" id="GO:0005737">
    <property type="term" value="C:cytoplasm"/>
    <property type="evidence" value="ECO:0007669"/>
    <property type="project" value="UniProtKB-SubCell"/>
</dbReference>
<evidence type="ECO:0000256" key="7">
    <source>
        <dbReference type="ARBA" id="ARBA00056181"/>
    </source>
</evidence>
<comment type="caution">
    <text evidence="10">The sequence shown here is derived from an EMBL/GenBank/DDBJ whole genome shotgun (WGS) entry which is preliminary data.</text>
</comment>
<evidence type="ECO:0000256" key="1">
    <source>
        <dbReference type="ARBA" id="ARBA00004496"/>
    </source>
</evidence>
<dbReference type="InterPro" id="IPR028366">
    <property type="entry name" value="PhoU"/>
</dbReference>
<dbReference type="Proteomes" id="UP000036771">
    <property type="component" value="Unassembled WGS sequence"/>
</dbReference>
<evidence type="ECO:0000259" key="9">
    <source>
        <dbReference type="Pfam" id="PF01895"/>
    </source>
</evidence>
<keyword evidence="4 8" id="KW-0813">Transport</keyword>
<proteinExistence type="inferred from homology"/>
<evidence type="ECO:0000256" key="2">
    <source>
        <dbReference type="ARBA" id="ARBA00008107"/>
    </source>
</evidence>
<gene>
    <name evidence="10" type="primary">phoU</name>
    <name evidence="10" type="ORF">Cva_00225</name>
</gene>
<reference evidence="10 11" key="1">
    <citation type="submission" date="2015-03" db="EMBL/GenBank/DDBJ databases">
        <title>Caedibacter varicaedens, whole genome shotgun sequence.</title>
        <authorList>
            <person name="Suzuki H."/>
            <person name="Dapper A.L."/>
            <person name="Gibson A.K."/>
            <person name="Jackson C."/>
            <person name="Lee H."/>
            <person name="Pejaver V.R."/>
            <person name="Doak T."/>
            <person name="Lynch M."/>
        </authorList>
    </citation>
    <scope>NUCLEOTIDE SEQUENCE [LARGE SCALE GENOMIC DNA]</scope>
</reference>
<feature type="domain" description="PhoU" evidence="9">
    <location>
        <begin position="22"/>
        <end position="108"/>
    </location>
</feature>
<evidence type="ECO:0000256" key="6">
    <source>
        <dbReference type="ARBA" id="ARBA00022592"/>
    </source>
</evidence>
<evidence type="ECO:0000256" key="5">
    <source>
        <dbReference type="ARBA" id="ARBA00022490"/>
    </source>
</evidence>
<organism evidence="10 11">
    <name type="scientific">Caedimonas varicaedens</name>
    <dbReference type="NCBI Taxonomy" id="1629334"/>
    <lineage>
        <taxon>Bacteria</taxon>
        <taxon>Pseudomonadati</taxon>
        <taxon>Pseudomonadota</taxon>
        <taxon>Alphaproteobacteria</taxon>
        <taxon>Holosporales</taxon>
        <taxon>Caedimonadaceae</taxon>
        <taxon>Caedimonas</taxon>
    </lineage>
</organism>
<dbReference type="GO" id="GO:0030643">
    <property type="term" value="P:intracellular phosphate ion homeostasis"/>
    <property type="evidence" value="ECO:0007669"/>
    <property type="project" value="InterPro"/>
</dbReference>
<comment type="subcellular location">
    <subcellularLocation>
        <location evidence="1 8">Cytoplasm</location>
    </subcellularLocation>
</comment>
<dbReference type="PIRSF" id="PIRSF003107">
    <property type="entry name" value="PhoU"/>
    <property type="match status" value="1"/>
</dbReference>